<gene>
    <name evidence="2" type="ORF">LCY76_21970</name>
</gene>
<protein>
    <submittedName>
        <fullName evidence="2">DUF2529 domain-containing protein</fullName>
    </submittedName>
</protein>
<proteinExistence type="predicted"/>
<name>A0A9X1XHX3_9BACL</name>
<dbReference type="Gene3D" id="3.40.50.10490">
    <property type="entry name" value="Glucose-6-phosphate isomerase like protein, domain 1"/>
    <property type="match status" value="1"/>
</dbReference>
<dbReference type="EMBL" id="JAIWJX010000002">
    <property type="protein sequence ID" value="MCK6259245.1"/>
    <property type="molecule type" value="Genomic_DNA"/>
</dbReference>
<evidence type="ECO:0000313" key="2">
    <source>
        <dbReference type="EMBL" id="MCK6259245.1"/>
    </source>
</evidence>
<keyword evidence="3" id="KW-1185">Reference proteome</keyword>
<dbReference type="Pfam" id="PF10740">
    <property type="entry name" value="DUF2529"/>
    <property type="match status" value="1"/>
</dbReference>
<dbReference type="Proteomes" id="UP001139011">
    <property type="component" value="Unassembled WGS sequence"/>
</dbReference>
<dbReference type="AlphaFoldDB" id="A0A9X1XHX3"/>
<reference evidence="2" key="1">
    <citation type="submission" date="2021-09" db="EMBL/GenBank/DDBJ databases">
        <title>Genome analysis of Fictibacillus sp. KIGAM418 isolated from marine sediment.</title>
        <authorList>
            <person name="Seo M.-J."/>
            <person name="Cho E.-S."/>
            <person name="Hwang C.Y."/>
        </authorList>
    </citation>
    <scope>NUCLEOTIDE SEQUENCE</scope>
    <source>
        <strain evidence="2">KIGAM418</strain>
    </source>
</reference>
<organism evidence="2 3">
    <name type="scientific">Fictibacillus marinisediminis</name>
    <dbReference type="NCBI Taxonomy" id="2878389"/>
    <lineage>
        <taxon>Bacteria</taxon>
        <taxon>Bacillati</taxon>
        <taxon>Bacillota</taxon>
        <taxon>Bacilli</taxon>
        <taxon>Bacillales</taxon>
        <taxon>Fictibacillaceae</taxon>
        <taxon>Fictibacillus</taxon>
    </lineage>
</organism>
<sequence>MLKIFSTQLNGIFSKIQQDNEFAFEDAARLLAQTVLSQGTVYFTGKDEMEAVCAEGIHGQEAFSNAKRLNASEISGLTSVDTVIASARFHCDQQTLALLQEIKHNTDANLIFLASQNEKEEETVPYCDAFIDLKVKKGLVPSENGERVGIPSAMAGLFAYHALFLTAKEILEEYED</sequence>
<evidence type="ECO:0000259" key="1">
    <source>
        <dbReference type="Pfam" id="PF10740"/>
    </source>
</evidence>
<comment type="caution">
    <text evidence="2">The sequence shown here is derived from an EMBL/GenBank/DDBJ whole genome shotgun (WGS) entry which is preliminary data.</text>
</comment>
<dbReference type="InterPro" id="IPR019676">
    <property type="entry name" value="DUF2529"/>
</dbReference>
<accession>A0A9X1XHX3</accession>
<feature type="domain" description="DUF2529" evidence="1">
    <location>
        <begin position="1"/>
        <end position="171"/>
    </location>
</feature>
<dbReference type="RefSeq" id="WP_248254433.1">
    <property type="nucleotide sequence ID" value="NZ_JAIWJX010000002.1"/>
</dbReference>
<evidence type="ECO:0000313" key="3">
    <source>
        <dbReference type="Proteomes" id="UP001139011"/>
    </source>
</evidence>